<dbReference type="InterPro" id="IPR013249">
    <property type="entry name" value="RNA_pol_sigma70_r4_t2"/>
</dbReference>
<dbReference type="InterPro" id="IPR007627">
    <property type="entry name" value="RNA_pol_sigma70_r2"/>
</dbReference>
<dbReference type="InterPro" id="IPR014284">
    <property type="entry name" value="RNA_pol_sigma-70_dom"/>
</dbReference>
<dbReference type="InterPro" id="IPR014303">
    <property type="entry name" value="RNA_pol_sigma-70_ECF"/>
</dbReference>
<dbReference type="SUPFAM" id="SSF88946">
    <property type="entry name" value="Sigma2 domain of RNA polymerase sigma factors"/>
    <property type="match status" value="1"/>
</dbReference>
<dbReference type="NCBIfam" id="TIGR02937">
    <property type="entry name" value="sigma70-ECF"/>
    <property type="match status" value="1"/>
</dbReference>
<name>A0A8J3I5R0_9CHLR</name>
<dbReference type="Gene3D" id="1.10.1740.10">
    <property type="match status" value="1"/>
</dbReference>
<dbReference type="InterPro" id="IPR013325">
    <property type="entry name" value="RNA_pol_sigma_r2"/>
</dbReference>
<evidence type="ECO:0000256" key="1">
    <source>
        <dbReference type="ARBA" id="ARBA00011344"/>
    </source>
</evidence>
<organism evidence="4 5">
    <name type="scientific">Ktedonospora formicarum</name>
    <dbReference type="NCBI Taxonomy" id="2778364"/>
    <lineage>
        <taxon>Bacteria</taxon>
        <taxon>Bacillati</taxon>
        <taxon>Chloroflexota</taxon>
        <taxon>Ktedonobacteria</taxon>
        <taxon>Ktedonobacterales</taxon>
        <taxon>Ktedonobacteraceae</taxon>
        <taxon>Ktedonospora</taxon>
    </lineage>
</organism>
<dbReference type="RefSeq" id="WP_236031613.1">
    <property type="nucleotide sequence ID" value="NZ_BNJF01000003.1"/>
</dbReference>
<gene>
    <name evidence="4" type="ORF">KSX_57210</name>
</gene>
<dbReference type="GO" id="GO:0003677">
    <property type="term" value="F:DNA binding"/>
    <property type="evidence" value="ECO:0007669"/>
    <property type="project" value="InterPro"/>
</dbReference>
<keyword evidence="4" id="KW-0240">DNA-directed RNA polymerase</keyword>
<dbReference type="GO" id="GO:0016987">
    <property type="term" value="F:sigma factor activity"/>
    <property type="evidence" value="ECO:0007669"/>
    <property type="project" value="InterPro"/>
</dbReference>
<accession>A0A8J3I5R0</accession>
<dbReference type="Proteomes" id="UP000612362">
    <property type="component" value="Unassembled WGS sequence"/>
</dbReference>
<dbReference type="InterPro" id="IPR036388">
    <property type="entry name" value="WH-like_DNA-bd_sf"/>
</dbReference>
<keyword evidence="5" id="KW-1185">Reference proteome</keyword>
<dbReference type="SUPFAM" id="SSF54427">
    <property type="entry name" value="NTF2-like"/>
    <property type="match status" value="1"/>
</dbReference>
<dbReference type="Pfam" id="PF08281">
    <property type="entry name" value="Sigma70_r4_2"/>
    <property type="match status" value="1"/>
</dbReference>
<evidence type="ECO:0000313" key="4">
    <source>
        <dbReference type="EMBL" id="GHO47558.1"/>
    </source>
</evidence>
<protein>
    <submittedName>
        <fullName evidence="4">DNA-directed RNA polymerase sigma-70 factor</fullName>
    </submittedName>
</protein>
<dbReference type="NCBIfam" id="TIGR02957">
    <property type="entry name" value="SigX4"/>
    <property type="match status" value="1"/>
</dbReference>
<dbReference type="SUPFAM" id="SSF88659">
    <property type="entry name" value="Sigma3 and sigma4 domains of RNA polymerase sigma factors"/>
    <property type="match status" value="1"/>
</dbReference>
<keyword evidence="4" id="KW-0804">Transcription</keyword>
<dbReference type="Gene3D" id="1.10.10.10">
    <property type="entry name" value="Winged helix-like DNA-binding domain superfamily/Winged helix DNA-binding domain"/>
    <property type="match status" value="1"/>
</dbReference>
<dbReference type="EMBL" id="BNJF01000003">
    <property type="protein sequence ID" value="GHO47558.1"/>
    <property type="molecule type" value="Genomic_DNA"/>
</dbReference>
<evidence type="ECO:0000259" key="2">
    <source>
        <dbReference type="Pfam" id="PF04542"/>
    </source>
</evidence>
<dbReference type="GO" id="GO:0006352">
    <property type="term" value="P:DNA-templated transcription initiation"/>
    <property type="evidence" value="ECO:0007669"/>
    <property type="project" value="InterPro"/>
</dbReference>
<dbReference type="PANTHER" id="PTHR30173">
    <property type="entry name" value="SIGMA 19 FACTOR"/>
    <property type="match status" value="1"/>
</dbReference>
<dbReference type="InterPro" id="IPR013324">
    <property type="entry name" value="RNA_pol_sigma_r3/r4-like"/>
</dbReference>
<dbReference type="GO" id="GO:0000428">
    <property type="term" value="C:DNA-directed RNA polymerase complex"/>
    <property type="evidence" value="ECO:0007669"/>
    <property type="project" value="UniProtKB-KW"/>
</dbReference>
<reference evidence="4" key="1">
    <citation type="submission" date="2020-10" db="EMBL/GenBank/DDBJ databases">
        <title>Taxonomic study of unclassified bacteria belonging to the class Ktedonobacteria.</title>
        <authorList>
            <person name="Yabe S."/>
            <person name="Wang C.M."/>
            <person name="Zheng Y."/>
            <person name="Sakai Y."/>
            <person name="Cavaletti L."/>
            <person name="Monciardini P."/>
            <person name="Donadio S."/>
        </authorList>
    </citation>
    <scope>NUCLEOTIDE SEQUENCE</scope>
    <source>
        <strain evidence="4">SOSP1-1</strain>
    </source>
</reference>
<dbReference type="PANTHER" id="PTHR30173:SF36">
    <property type="entry name" value="ECF RNA POLYMERASE SIGMA FACTOR SIGJ"/>
    <property type="match status" value="1"/>
</dbReference>
<evidence type="ECO:0000313" key="5">
    <source>
        <dbReference type="Proteomes" id="UP000612362"/>
    </source>
</evidence>
<feature type="domain" description="RNA polymerase sigma factor 70 region 4 type 2" evidence="3">
    <location>
        <begin position="130"/>
        <end position="181"/>
    </location>
</feature>
<dbReference type="Pfam" id="PF04542">
    <property type="entry name" value="Sigma70_r2"/>
    <property type="match status" value="1"/>
</dbReference>
<comment type="subunit">
    <text evidence="1">Interacts transiently with the RNA polymerase catalytic core formed by RpoA, RpoB, RpoC and RpoZ (2 alpha, 1 beta, 1 beta' and 1 omega subunit) to form the RNA polymerase holoenzyme that can initiate transcription.</text>
</comment>
<evidence type="ECO:0000259" key="3">
    <source>
        <dbReference type="Pfam" id="PF08281"/>
    </source>
</evidence>
<feature type="domain" description="RNA polymerase sigma-70 region 2" evidence="2">
    <location>
        <begin position="30"/>
        <end position="93"/>
    </location>
</feature>
<dbReference type="AlphaFoldDB" id="A0A8J3I5R0"/>
<dbReference type="NCBIfam" id="NF007214">
    <property type="entry name" value="PRK09636.1"/>
    <property type="match status" value="1"/>
</dbReference>
<sequence>MLNLATLDYDKERTDYWKEPFPKTLMENTQTYQPLLFSIAYRLTGYASQAEDIVQEAYLRYQQVDQAAIHSPKSYLTTIVTNLSLNYLKSVQREREEYIGVWLPEPLLTALPKGNSPEETYEQQESLSIAFLVLLERLSPPERAVFLLHEVFDYSLVEIAKIIEKTPEHCRQLFHRAKNHLAEKRHRISVSPAHQRQLTESFVAACQSGNLTALTKLLASDVTAWADGGGKVRARLAPISGQERVAKRFMVGLMHRMPADAILFIEEINGVPAILCWSDSHLNWVLTLDIRDHVIVGLYTLVNPDKLAFLQRQLESRPEPFLSSSQVLP</sequence>
<dbReference type="InterPro" id="IPR052704">
    <property type="entry name" value="ECF_Sigma-70_Domain"/>
</dbReference>
<proteinExistence type="predicted"/>
<dbReference type="InterPro" id="IPR032710">
    <property type="entry name" value="NTF2-like_dom_sf"/>
</dbReference>
<comment type="caution">
    <text evidence="4">The sequence shown here is derived from an EMBL/GenBank/DDBJ whole genome shotgun (WGS) entry which is preliminary data.</text>
</comment>